<protein>
    <recommendedName>
        <fullName evidence="2">CPXCG motif-containing cysteine-rich protein</fullName>
    </recommendedName>
</protein>
<dbReference type="EMBL" id="UINC01230255">
    <property type="protein sequence ID" value="SVE62311.1"/>
    <property type="molecule type" value="Genomic_DNA"/>
</dbReference>
<dbReference type="Pfam" id="PF14255">
    <property type="entry name" value="Zn_ribbon_21"/>
    <property type="match status" value="1"/>
</dbReference>
<gene>
    <name evidence="1" type="ORF">METZ01_LOCUS515165</name>
</gene>
<organism evidence="1">
    <name type="scientific">marine metagenome</name>
    <dbReference type="NCBI Taxonomy" id="408172"/>
    <lineage>
        <taxon>unclassified sequences</taxon>
        <taxon>metagenomes</taxon>
        <taxon>ecological metagenomes</taxon>
    </lineage>
</organism>
<evidence type="ECO:0000313" key="1">
    <source>
        <dbReference type="EMBL" id="SVE62311.1"/>
    </source>
</evidence>
<evidence type="ECO:0008006" key="2">
    <source>
        <dbReference type="Google" id="ProtNLM"/>
    </source>
</evidence>
<name>A0A383EZZ0_9ZZZZ</name>
<dbReference type="InterPro" id="IPR025990">
    <property type="entry name" value="zinc_ribbon_bacterial"/>
</dbReference>
<dbReference type="SUPFAM" id="SSF57783">
    <property type="entry name" value="Zinc beta-ribbon"/>
    <property type="match status" value="1"/>
</dbReference>
<proteinExistence type="predicted"/>
<dbReference type="AlphaFoldDB" id="A0A383EZZ0"/>
<reference evidence="1" key="1">
    <citation type="submission" date="2018-05" db="EMBL/GenBank/DDBJ databases">
        <authorList>
            <person name="Lanie J.A."/>
            <person name="Ng W.-L."/>
            <person name="Kazmierczak K.M."/>
            <person name="Andrzejewski T.M."/>
            <person name="Davidsen T.M."/>
            <person name="Wayne K.J."/>
            <person name="Tettelin H."/>
            <person name="Glass J.I."/>
            <person name="Rusch D."/>
            <person name="Podicherti R."/>
            <person name="Tsui H.-C.T."/>
            <person name="Winkler M.E."/>
        </authorList>
    </citation>
    <scope>NUCLEOTIDE SEQUENCE</scope>
</reference>
<sequence>MPRGEFGKKIISRHMDEIEHFFYCPNCGETISMLVDLNFNNQLYIEDCEVCCRPIEISFTAVDGVIESWTASRTG</sequence>
<accession>A0A383EZZ0</accession>